<dbReference type="GO" id="GO:0009401">
    <property type="term" value="P:phosphoenolpyruvate-dependent sugar phosphotransferase system"/>
    <property type="evidence" value="ECO:0007669"/>
    <property type="project" value="UniProtKB-KW"/>
</dbReference>
<dbReference type="GO" id="GO:0016020">
    <property type="term" value="C:membrane"/>
    <property type="evidence" value="ECO:0007669"/>
    <property type="project" value="InterPro"/>
</dbReference>
<accession>A0A4R3K5H7</accession>
<dbReference type="InterPro" id="IPR004701">
    <property type="entry name" value="PTS_EIIA_man-typ"/>
</dbReference>
<evidence type="ECO:0000256" key="3">
    <source>
        <dbReference type="ARBA" id="ARBA00022490"/>
    </source>
</evidence>
<evidence type="ECO:0000256" key="4">
    <source>
        <dbReference type="ARBA" id="ARBA00022553"/>
    </source>
</evidence>
<evidence type="ECO:0000256" key="6">
    <source>
        <dbReference type="ARBA" id="ARBA00022679"/>
    </source>
</evidence>
<gene>
    <name evidence="10" type="ORF">EDC37_1125</name>
</gene>
<dbReference type="AlphaFoldDB" id="A0A4R3K5H7"/>
<dbReference type="PANTHER" id="PTHR33799">
    <property type="entry name" value="PTS PERMEASE-RELATED-RELATED"/>
    <property type="match status" value="1"/>
</dbReference>
<dbReference type="CDD" id="cd00006">
    <property type="entry name" value="PTS_IIA_man"/>
    <property type="match status" value="1"/>
</dbReference>
<evidence type="ECO:0000256" key="1">
    <source>
        <dbReference type="ARBA" id="ARBA00004496"/>
    </source>
</evidence>
<evidence type="ECO:0000313" key="10">
    <source>
        <dbReference type="EMBL" id="TCS77967.1"/>
    </source>
</evidence>
<organism evidence="10 11">
    <name type="scientific">Pectinatus cerevisiiphilus</name>
    <dbReference type="NCBI Taxonomy" id="86956"/>
    <lineage>
        <taxon>Bacteria</taxon>
        <taxon>Bacillati</taxon>
        <taxon>Bacillota</taxon>
        <taxon>Negativicutes</taxon>
        <taxon>Selenomonadales</taxon>
        <taxon>Selenomonadaceae</taxon>
        <taxon>Pectinatus</taxon>
    </lineage>
</organism>
<dbReference type="InterPro" id="IPR036662">
    <property type="entry name" value="PTS_EIIA_man-typ_sf"/>
</dbReference>
<dbReference type="RefSeq" id="WP_132550348.1">
    <property type="nucleotide sequence ID" value="NZ_SMAA01000012.1"/>
</dbReference>
<keyword evidence="7" id="KW-0598">Phosphotransferase system</keyword>
<dbReference type="EMBL" id="SMAA01000012">
    <property type="protein sequence ID" value="TCS77967.1"/>
    <property type="molecule type" value="Genomic_DNA"/>
</dbReference>
<dbReference type="Pfam" id="PF03610">
    <property type="entry name" value="EIIA-man"/>
    <property type="match status" value="1"/>
</dbReference>
<protein>
    <submittedName>
        <fullName evidence="10">PTS system D-mannose-specific IIA component (Man family)</fullName>
    </submittedName>
</protein>
<dbReference type="OrthoDB" id="9799827at2"/>
<comment type="subcellular location">
    <subcellularLocation>
        <location evidence="1">Cytoplasm</location>
    </subcellularLocation>
</comment>
<sequence>MLGIIVGTHGHLAEELVKTCAMICGQPDKLRTVTLIPGEGPDDLNIKYEQAIKELGIENGIIILNDLFGGSPYNAACRIAAADERCGVVTGVNLPMLIEVINYRLAASSEAPITAVLAKAKEAASTGIKEFHKSMVSIETDDEGDDL</sequence>
<dbReference type="NCBIfam" id="TIGR00824">
    <property type="entry name" value="EIIA-man"/>
    <property type="match status" value="1"/>
</dbReference>
<keyword evidence="3" id="KW-0963">Cytoplasm</keyword>
<dbReference type="InterPro" id="IPR013789">
    <property type="entry name" value="PTS_EIIA_man"/>
</dbReference>
<evidence type="ECO:0000256" key="7">
    <source>
        <dbReference type="ARBA" id="ARBA00022683"/>
    </source>
</evidence>
<dbReference type="PROSITE" id="PS51096">
    <property type="entry name" value="PTS_EIIA_TYPE_4"/>
    <property type="match status" value="1"/>
</dbReference>
<evidence type="ECO:0000313" key="11">
    <source>
        <dbReference type="Proteomes" id="UP000295188"/>
    </source>
</evidence>
<dbReference type="GO" id="GO:0005737">
    <property type="term" value="C:cytoplasm"/>
    <property type="evidence" value="ECO:0007669"/>
    <property type="project" value="UniProtKB-SubCell"/>
</dbReference>
<proteinExistence type="predicted"/>
<keyword evidence="4" id="KW-0597">Phosphoprotein</keyword>
<evidence type="ECO:0000256" key="5">
    <source>
        <dbReference type="ARBA" id="ARBA00022597"/>
    </source>
</evidence>
<keyword evidence="5" id="KW-0762">Sugar transport</keyword>
<dbReference type="GO" id="GO:0016773">
    <property type="term" value="F:phosphotransferase activity, alcohol group as acceptor"/>
    <property type="evidence" value="ECO:0007669"/>
    <property type="project" value="InterPro"/>
</dbReference>
<reference evidence="10 11" key="1">
    <citation type="submission" date="2019-03" db="EMBL/GenBank/DDBJ databases">
        <title>Genomic Encyclopedia of Type Strains, Phase IV (KMG-IV): sequencing the most valuable type-strain genomes for metagenomic binning, comparative biology and taxonomic classification.</title>
        <authorList>
            <person name="Goeker M."/>
        </authorList>
    </citation>
    <scope>NUCLEOTIDE SEQUENCE [LARGE SCALE GENOMIC DNA]</scope>
    <source>
        <strain evidence="10 11">DSM 20467</strain>
    </source>
</reference>
<dbReference type="SUPFAM" id="SSF53062">
    <property type="entry name" value="PTS system fructose IIA component-like"/>
    <property type="match status" value="1"/>
</dbReference>
<feature type="domain" description="PTS EIIA type-4" evidence="9">
    <location>
        <begin position="1"/>
        <end position="128"/>
    </location>
</feature>
<dbReference type="Gene3D" id="3.40.50.510">
    <property type="entry name" value="Phosphotransferase system, mannose-type IIA component"/>
    <property type="match status" value="1"/>
</dbReference>
<evidence type="ECO:0000256" key="2">
    <source>
        <dbReference type="ARBA" id="ARBA00022448"/>
    </source>
</evidence>
<keyword evidence="8" id="KW-0418">Kinase</keyword>
<evidence type="ECO:0000259" key="9">
    <source>
        <dbReference type="PROSITE" id="PS51096"/>
    </source>
</evidence>
<dbReference type="GO" id="GO:0016301">
    <property type="term" value="F:kinase activity"/>
    <property type="evidence" value="ECO:0007669"/>
    <property type="project" value="UniProtKB-KW"/>
</dbReference>
<evidence type="ECO:0000256" key="8">
    <source>
        <dbReference type="ARBA" id="ARBA00022777"/>
    </source>
</evidence>
<keyword evidence="2" id="KW-0813">Transport</keyword>
<dbReference type="PANTHER" id="PTHR33799:SF1">
    <property type="entry name" value="PTS SYSTEM MANNOSE-SPECIFIC EIIAB COMPONENT-RELATED"/>
    <property type="match status" value="1"/>
</dbReference>
<keyword evidence="6" id="KW-0808">Transferase</keyword>
<keyword evidence="11" id="KW-1185">Reference proteome</keyword>
<dbReference type="Proteomes" id="UP000295188">
    <property type="component" value="Unassembled WGS sequence"/>
</dbReference>
<name>A0A4R3K5H7_9FIRM</name>
<dbReference type="InterPro" id="IPR051471">
    <property type="entry name" value="Bacterial_PTS_sugar_comp"/>
</dbReference>
<dbReference type="InterPro" id="IPR033887">
    <property type="entry name" value="PTS_IIA_man"/>
</dbReference>
<comment type="caution">
    <text evidence="10">The sequence shown here is derived from an EMBL/GenBank/DDBJ whole genome shotgun (WGS) entry which is preliminary data.</text>
</comment>